<keyword evidence="5 13" id="KW-0349">Heme</keyword>
<evidence type="ECO:0000256" key="14">
    <source>
        <dbReference type="RuleBase" id="RU000461"/>
    </source>
</evidence>
<keyword evidence="6" id="KW-0812">Transmembrane</keyword>
<dbReference type="EMBL" id="JASBNA010000036">
    <property type="protein sequence ID" value="KAK7682344.1"/>
    <property type="molecule type" value="Genomic_DNA"/>
</dbReference>
<dbReference type="GO" id="GO:0005506">
    <property type="term" value="F:iron ion binding"/>
    <property type="evidence" value="ECO:0007669"/>
    <property type="project" value="InterPro"/>
</dbReference>
<dbReference type="InterPro" id="IPR017972">
    <property type="entry name" value="Cyt_P450_CS"/>
</dbReference>
<dbReference type="InterPro" id="IPR036396">
    <property type="entry name" value="Cyt_P450_sf"/>
</dbReference>
<dbReference type="GO" id="GO:0004497">
    <property type="term" value="F:monooxygenase activity"/>
    <property type="evidence" value="ECO:0007669"/>
    <property type="project" value="UniProtKB-KW"/>
</dbReference>
<dbReference type="InterPro" id="IPR001128">
    <property type="entry name" value="Cyt_P450"/>
</dbReference>
<evidence type="ECO:0000256" key="4">
    <source>
        <dbReference type="ARBA" id="ARBA00010617"/>
    </source>
</evidence>
<evidence type="ECO:0000256" key="1">
    <source>
        <dbReference type="ARBA" id="ARBA00001971"/>
    </source>
</evidence>
<evidence type="ECO:0008006" key="17">
    <source>
        <dbReference type="Google" id="ProtNLM"/>
    </source>
</evidence>
<comment type="pathway">
    <text evidence="3">Secondary metabolite biosynthesis.</text>
</comment>
<keyword evidence="16" id="KW-1185">Reference proteome</keyword>
<keyword evidence="9 14" id="KW-0560">Oxidoreductase</keyword>
<dbReference type="PRINTS" id="PR00463">
    <property type="entry name" value="EP450I"/>
</dbReference>
<comment type="similarity">
    <text evidence="4 14">Belongs to the cytochrome P450 family.</text>
</comment>
<keyword evidence="12" id="KW-0472">Membrane</keyword>
<comment type="cofactor">
    <cofactor evidence="1 13">
        <name>heme</name>
        <dbReference type="ChEBI" id="CHEBI:30413"/>
    </cofactor>
</comment>
<evidence type="ECO:0000313" key="16">
    <source>
        <dbReference type="Proteomes" id="UP001385951"/>
    </source>
</evidence>
<keyword evidence="11 14" id="KW-0503">Monooxygenase</keyword>
<evidence type="ECO:0000256" key="10">
    <source>
        <dbReference type="ARBA" id="ARBA00023004"/>
    </source>
</evidence>
<evidence type="ECO:0000256" key="5">
    <source>
        <dbReference type="ARBA" id="ARBA00022617"/>
    </source>
</evidence>
<dbReference type="Proteomes" id="UP001385951">
    <property type="component" value="Unassembled WGS sequence"/>
</dbReference>
<dbReference type="Pfam" id="PF00067">
    <property type="entry name" value="p450"/>
    <property type="match status" value="1"/>
</dbReference>
<reference evidence="15 16" key="1">
    <citation type="submission" date="2022-09" db="EMBL/GenBank/DDBJ databases">
        <authorList>
            <person name="Palmer J.M."/>
        </authorList>
    </citation>
    <scope>NUCLEOTIDE SEQUENCE [LARGE SCALE GENOMIC DNA]</scope>
    <source>
        <strain evidence="15 16">DSM 7382</strain>
    </source>
</reference>
<evidence type="ECO:0000256" key="12">
    <source>
        <dbReference type="ARBA" id="ARBA00023136"/>
    </source>
</evidence>
<dbReference type="GO" id="GO:0016705">
    <property type="term" value="F:oxidoreductase activity, acting on paired donors, with incorporation or reduction of molecular oxygen"/>
    <property type="evidence" value="ECO:0007669"/>
    <property type="project" value="InterPro"/>
</dbReference>
<dbReference type="PRINTS" id="PR00385">
    <property type="entry name" value="P450"/>
</dbReference>
<dbReference type="GO" id="GO:0016020">
    <property type="term" value="C:membrane"/>
    <property type="evidence" value="ECO:0007669"/>
    <property type="project" value="UniProtKB-SubCell"/>
</dbReference>
<keyword evidence="10 13" id="KW-0408">Iron</keyword>
<dbReference type="InterPro" id="IPR050364">
    <property type="entry name" value="Cytochrome_P450_fung"/>
</dbReference>
<comment type="caution">
    <text evidence="15">The sequence shown here is derived from an EMBL/GenBank/DDBJ whole genome shotgun (WGS) entry which is preliminary data.</text>
</comment>
<dbReference type="PANTHER" id="PTHR46300:SF7">
    <property type="entry name" value="P450, PUTATIVE (EUROFUNG)-RELATED"/>
    <property type="match status" value="1"/>
</dbReference>
<dbReference type="GO" id="GO:0020037">
    <property type="term" value="F:heme binding"/>
    <property type="evidence" value="ECO:0007669"/>
    <property type="project" value="InterPro"/>
</dbReference>
<protein>
    <recommendedName>
        <fullName evidence="17">Cytochrome P450</fullName>
    </recommendedName>
</protein>
<dbReference type="InterPro" id="IPR002401">
    <property type="entry name" value="Cyt_P450_E_grp-I"/>
</dbReference>
<gene>
    <name evidence="15" type="ORF">QCA50_014549</name>
</gene>
<evidence type="ECO:0000256" key="9">
    <source>
        <dbReference type="ARBA" id="ARBA00023002"/>
    </source>
</evidence>
<evidence type="ECO:0000256" key="3">
    <source>
        <dbReference type="ARBA" id="ARBA00005179"/>
    </source>
</evidence>
<evidence type="ECO:0000256" key="7">
    <source>
        <dbReference type="ARBA" id="ARBA00022723"/>
    </source>
</evidence>
<dbReference type="AlphaFoldDB" id="A0AAW0FVP7"/>
<evidence type="ECO:0000313" key="15">
    <source>
        <dbReference type="EMBL" id="KAK7682344.1"/>
    </source>
</evidence>
<keyword evidence="7 13" id="KW-0479">Metal-binding</keyword>
<evidence type="ECO:0000256" key="11">
    <source>
        <dbReference type="ARBA" id="ARBA00023033"/>
    </source>
</evidence>
<dbReference type="Gene3D" id="1.10.630.10">
    <property type="entry name" value="Cytochrome P450"/>
    <property type="match status" value="1"/>
</dbReference>
<organism evidence="15 16">
    <name type="scientific">Cerrena zonata</name>
    <dbReference type="NCBI Taxonomy" id="2478898"/>
    <lineage>
        <taxon>Eukaryota</taxon>
        <taxon>Fungi</taxon>
        <taxon>Dikarya</taxon>
        <taxon>Basidiomycota</taxon>
        <taxon>Agaricomycotina</taxon>
        <taxon>Agaricomycetes</taxon>
        <taxon>Polyporales</taxon>
        <taxon>Cerrenaceae</taxon>
        <taxon>Cerrena</taxon>
    </lineage>
</organism>
<evidence type="ECO:0000256" key="2">
    <source>
        <dbReference type="ARBA" id="ARBA00004167"/>
    </source>
</evidence>
<dbReference type="PANTHER" id="PTHR46300">
    <property type="entry name" value="P450, PUTATIVE (EUROFUNG)-RELATED-RELATED"/>
    <property type="match status" value="1"/>
</dbReference>
<comment type="subcellular location">
    <subcellularLocation>
        <location evidence="2">Membrane</location>
        <topology evidence="2">Single-pass membrane protein</topology>
    </subcellularLocation>
</comment>
<accession>A0AAW0FVP7</accession>
<name>A0AAW0FVP7_9APHY</name>
<sequence length="257" mass="29024">MLDEPFEFVKRQLEEGTAVPSYVSRLLELEDVDGQHETNIKMTASTMYGGGADTSVSTVYSFFLAMTLNPAIQAKAQEEIDRVIGTDRLPTLNDRDSLPYTDALVKELFRWNPVLPLGFPHSVIQDDIHKGYFIPKGSMIMVNVWHILHDPEVYVDPFSFNPDRHLGEELERDPRDVVFGFGRRVCPGMHLADASVFLTCMLSLAAFDISKVIRGGKTIEPVCEYQTGFISHPKEFECSIKPRSSRTHDLILSETEI</sequence>
<evidence type="ECO:0000256" key="13">
    <source>
        <dbReference type="PIRSR" id="PIRSR602401-1"/>
    </source>
</evidence>
<dbReference type="PROSITE" id="PS00086">
    <property type="entry name" value="CYTOCHROME_P450"/>
    <property type="match status" value="1"/>
</dbReference>
<evidence type="ECO:0000256" key="8">
    <source>
        <dbReference type="ARBA" id="ARBA00022989"/>
    </source>
</evidence>
<dbReference type="SUPFAM" id="SSF48264">
    <property type="entry name" value="Cytochrome P450"/>
    <property type="match status" value="1"/>
</dbReference>
<proteinExistence type="inferred from homology"/>
<keyword evidence="8" id="KW-1133">Transmembrane helix</keyword>
<evidence type="ECO:0000256" key="6">
    <source>
        <dbReference type="ARBA" id="ARBA00022692"/>
    </source>
</evidence>
<feature type="binding site" description="axial binding residue" evidence="13">
    <location>
        <position position="186"/>
    </location>
    <ligand>
        <name>heme</name>
        <dbReference type="ChEBI" id="CHEBI:30413"/>
    </ligand>
    <ligandPart>
        <name>Fe</name>
        <dbReference type="ChEBI" id="CHEBI:18248"/>
    </ligandPart>
</feature>